<dbReference type="InterPro" id="IPR051695">
    <property type="entry name" value="Phosphoglycerate_Mutase"/>
</dbReference>
<evidence type="ECO:0000313" key="3">
    <source>
        <dbReference type="EMBL" id="TDS86567.1"/>
    </source>
</evidence>
<dbReference type="AlphaFoldDB" id="A0A4R7G590"/>
<dbReference type="Proteomes" id="UP000294506">
    <property type="component" value="Unassembled WGS sequence"/>
</dbReference>
<feature type="binding site" evidence="2">
    <location>
        <position position="58"/>
    </location>
    <ligand>
        <name>substrate</name>
    </ligand>
</feature>
<gene>
    <name evidence="3" type="ORF">EV640_103258</name>
</gene>
<keyword evidence="4" id="KW-1185">Reference proteome</keyword>
<dbReference type="PANTHER" id="PTHR46517:SF1">
    <property type="entry name" value="FRUCTOSE-2,6-BISPHOSPHATASE TIGAR"/>
    <property type="match status" value="1"/>
</dbReference>
<comment type="caution">
    <text evidence="3">The sequence shown here is derived from an EMBL/GenBank/DDBJ whole genome shotgun (WGS) entry which is preliminary data.</text>
</comment>
<organism evidence="3 4">
    <name type="scientific">Nesterenkonia aurantiaca</name>
    <dbReference type="NCBI Taxonomy" id="1436010"/>
    <lineage>
        <taxon>Bacteria</taxon>
        <taxon>Bacillati</taxon>
        <taxon>Actinomycetota</taxon>
        <taxon>Actinomycetes</taxon>
        <taxon>Micrococcales</taxon>
        <taxon>Micrococcaceae</taxon>
        <taxon>Nesterenkonia</taxon>
    </lineage>
</organism>
<dbReference type="InterPro" id="IPR029033">
    <property type="entry name" value="His_PPase_superfam"/>
</dbReference>
<sequence>MIRILLVRHGETEWNKAHRLQGHSDIELSDSGALQARTTGAFIRAQQPSQAHVSSLVRTQQTFAEFGLDLTPRIWDELREQNLGEWEGAYAAAIRDAEPENFEGWRAGSYTPAGGETHQALQARMTGAFADIVRATAETAPTASADLGFQVRTAVAVSHGAALRVLFEGLGLIDRSQFIPLTPASVTVLDIPLTKGPVSSSLPNSGLDEDHDDDAEARAIRALTDEQIADHARLRLINLSPELLNPERSHPGAPTAI</sequence>
<dbReference type="SUPFAM" id="SSF53254">
    <property type="entry name" value="Phosphoglycerate mutase-like"/>
    <property type="match status" value="1"/>
</dbReference>
<evidence type="ECO:0000256" key="2">
    <source>
        <dbReference type="PIRSR" id="PIRSR613078-2"/>
    </source>
</evidence>
<name>A0A4R7G590_9MICC</name>
<evidence type="ECO:0000256" key="1">
    <source>
        <dbReference type="ARBA" id="ARBA00022801"/>
    </source>
</evidence>
<dbReference type="GO" id="GO:0043456">
    <property type="term" value="P:regulation of pentose-phosphate shunt"/>
    <property type="evidence" value="ECO:0007669"/>
    <property type="project" value="TreeGrafter"/>
</dbReference>
<dbReference type="PROSITE" id="PS00175">
    <property type="entry name" value="PG_MUTASE"/>
    <property type="match status" value="1"/>
</dbReference>
<proteinExistence type="predicted"/>
<evidence type="ECO:0000313" key="4">
    <source>
        <dbReference type="Proteomes" id="UP000294506"/>
    </source>
</evidence>
<dbReference type="EMBL" id="SOAN01000003">
    <property type="protein sequence ID" value="TDS86567.1"/>
    <property type="molecule type" value="Genomic_DNA"/>
</dbReference>
<dbReference type="CDD" id="cd07067">
    <property type="entry name" value="HP_PGM_like"/>
    <property type="match status" value="1"/>
</dbReference>
<dbReference type="PANTHER" id="PTHR46517">
    <property type="entry name" value="FRUCTOSE-2,6-BISPHOSPHATASE TIGAR"/>
    <property type="match status" value="1"/>
</dbReference>
<reference evidence="3 4" key="1">
    <citation type="submission" date="2019-03" db="EMBL/GenBank/DDBJ databases">
        <title>Genomic Encyclopedia of Type Strains, Phase III (KMG-III): the genomes of soil and plant-associated and newly described type strains.</title>
        <authorList>
            <person name="Whitman W."/>
        </authorList>
    </citation>
    <scope>NUCLEOTIDE SEQUENCE [LARGE SCALE GENOMIC DNA]</scope>
    <source>
        <strain evidence="3 4">DSM 27373</strain>
    </source>
</reference>
<dbReference type="GO" id="GO:0005829">
    <property type="term" value="C:cytosol"/>
    <property type="evidence" value="ECO:0007669"/>
    <property type="project" value="TreeGrafter"/>
</dbReference>
<protein>
    <submittedName>
        <fullName evidence="3">Putative phosphoglycerate mutase</fullName>
    </submittedName>
</protein>
<dbReference type="GO" id="GO:0045820">
    <property type="term" value="P:negative regulation of glycolytic process"/>
    <property type="evidence" value="ECO:0007669"/>
    <property type="project" value="TreeGrafter"/>
</dbReference>
<dbReference type="SMART" id="SM00855">
    <property type="entry name" value="PGAM"/>
    <property type="match status" value="1"/>
</dbReference>
<dbReference type="Pfam" id="PF00300">
    <property type="entry name" value="His_Phos_1"/>
    <property type="match status" value="1"/>
</dbReference>
<keyword evidence="1" id="KW-0378">Hydrolase</keyword>
<dbReference type="GO" id="GO:0004331">
    <property type="term" value="F:fructose-2,6-bisphosphate 2-phosphatase activity"/>
    <property type="evidence" value="ECO:0007669"/>
    <property type="project" value="TreeGrafter"/>
</dbReference>
<dbReference type="InterPro" id="IPR013078">
    <property type="entry name" value="His_Pase_superF_clade-1"/>
</dbReference>
<dbReference type="InterPro" id="IPR001345">
    <property type="entry name" value="PG/BPGM_mutase_AS"/>
</dbReference>
<dbReference type="Gene3D" id="3.40.50.1240">
    <property type="entry name" value="Phosphoglycerate mutase-like"/>
    <property type="match status" value="1"/>
</dbReference>
<dbReference type="RefSeq" id="WP_133726058.1">
    <property type="nucleotide sequence ID" value="NZ_JBIMET010000007.1"/>
</dbReference>
<accession>A0A4R7G590</accession>
<feature type="binding site" evidence="2">
    <location>
        <begin position="8"/>
        <end position="15"/>
    </location>
    <ligand>
        <name>substrate</name>
    </ligand>
</feature>